<protein>
    <recommendedName>
        <fullName evidence="5">G-protein coupled receptors family 2 profile 2 domain-containing protein</fullName>
    </recommendedName>
</protein>
<keyword evidence="2" id="KW-1133">Transmembrane helix</keyword>
<feature type="transmembrane region" description="Helical" evidence="2">
    <location>
        <begin position="338"/>
        <end position="357"/>
    </location>
</feature>
<dbReference type="EMBL" id="MU825404">
    <property type="protein sequence ID" value="KAJ7391806.1"/>
    <property type="molecule type" value="Genomic_DNA"/>
</dbReference>
<feature type="transmembrane region" description="Helical" evidence="2">
    <location>
        <begin position="60"/>
        <end position="86"/>
    </location>
</feature>
<evidence type="ECO:0000313" key="3">
    <source>
        <dbReference type="EMBL" id="KAJ7391806.1"/>
    </source>
</evidence>
<feature type="compositionally biased region" description="Basic and acidic residues" evidence="1">
    <location>
        <begin position="535"/>
        <end position="547"/>
    </location>
</feature>
<feature type="transmembrane region" description="Helical" evidence="2">
    <location>
        <begin position="282"/>
        <end position="305"/>
    </location>
</feature>
<keyword evidence="2" id="KW-0472">Membrane</keyword>
<dbReference type="Proteomes" id="UP001163046">
    <property type="component" value="Unassembled WGS sequence"/>
</dbReference>
<feature type="compositionally biased region" description="Polar residues" evidence="1">
    <location>
        <begin position="496"/>
        <end position="520"/>
    </location>
</feature>
<comment type="caution">
    <text evidence="3">The sequence shown here is derived from an EMBL/GenBank/DDBJ whole genome shotgun (WGS) entry which is preliminary data.</text>
</comment>
<sequence>MISYWMTKVFQRREVTQPPDIRSAERLLLECNSPLVPDNETGQCRPSCAWTTQSPLTQKIYYGVVVAGLWLALIATVITSITWASIKTLRKFPHVLRFHIMVCCILLACCMMIPLRAGLDKVFCREQLYWQPRGHSSFATVLQGTTSHYFCLAFSFWAMCFVANTYAVIIHDNRAVFKHPIKFHLMQSILCWLGPAIIVVGCLYLAPPGYKFIFVDHLAAGAGSIQMAYFAVTLPMQVTLGVSLCLLWSIVWHLRKARLDSTKRVIRAREERVSMRRIERQFLSMAVVMLMLVGVVLSINTVTIYRVRYFVHGAEVYFHCLQTSTNCKPPSYNTVLPLINLVAPGFLCMVFFFLLLMNKDCRQIWTGCFAKCKKFLQLCKPPPSKLRADTDRSKDSRCSSTLTVLSDRRGSELYAIHAVGDPMVKINYPIHSCVARLKGEKPRASSLSLPVMNQRITVSNSDIRVQLPAHAPSNELDVRARCSSLPVLIQKELETQVASEQENVTTSSLRPLSRDLNATKSTYSEDSDSNSETDNFIREHEEFNSKL</sequence>
<organism evidence="3 4">
    <name type="scientific">Desmophyllum pertusum</name>
    <dbReference type="NCBI Taxonomy" id="174260"/>
    <lineage>
        <taxon>Eukaryota</taxon>
        <taxon>Metazoa</taxon>
        <taxon>Cnidaria</taxon>
        <taxon>Anthozoa</taxon>
        <taxon>Hexacorallia</taxon>
        <taxon>Scleractinia</taxon>
        <taxon>Caryophylliina</taxon>
        <taxon>Caryophylliidae</taxon>
        <taxon>Desmophyllum</taxon>
    </lineage>
</organism>
<gene>
    <name evidence="3" type="ORF">OS493_016094</name>
</gene>
<dbReference type="Gene3D" id="1.20.1070.10">
    <property type="entry name" value="Rhodopsin 7-helix transmembrane proteins"/>
    <property type="match status" value="1"/>
</dbReference>
<dbReference type="SUPFAM" id="SSF81321">
    <property type="entry name" value="Family A G protein-coupled receptor-like"/>
    <property type="match status" value="1"/>
</dbReference>
<evidence type="ECO:0000313" key="4">
    <source>
        <dbReference type="Proteomes" id="UP001163046"/>
    </source>
</evidence>
<evidence type="ECO:0000256" key="1">
    <source>
        <dbReference type="SAM" id="MobiDB-lite"/>
    </source>
</evidence>
<feature type="region of interest" description="Disordered" evidence="1">
    <location>
        <begin position="496"/>
        <end position="547"/>
    </location>
</feature>
<keyword evidence="4" id="KW-1185">Reference proteome</keyword>
<accession>A0A9X0A1L7</accession>
<feature type="transmembrane region" description="Helical" evidence="2">
    <location>
        <begin position="227"/>
        <end position="254"/>
    </location>
</feature>
<feature type="transmembrane region" description="Helical" evidence="2">
    <location>
        <begin position="98"/>
        <end position="119"/>
    </location>
</feature>
<evidence type="ECO:0000256" key="2">
    <source>
        <dbReference type="SAM" id="Phobius"/>
    </source>
</evidence>
<dbReference type="AlphaFoldDB" id="A0A9X0A1L7"/>
<keyword evidence="2" id="KW-0812">Transmembrane</keyword>
<name>A0A9X0A1L7_9CNID</name>
<reference evidence="3" key="1">
    <citation type="submission" date="2023-01" db="EMBL/GenBank/DDBJ databases">
        <title>Genome assembly of the deep-sea coral Lophelia pertusa.</title>
        <authorList>
            <person name="Herrera S."/>
            <person name="Cordes E."/>
        </authorList>
    </citation>
    <scope>NUCLEOTIDE SEQUENCE</scope>
    <source>
        <strain evidence="3">USNM1676648</strain>
        <tissue evidence="3">Polyp</tissue>
    </source>
</reference>
<dbReference type="OrthoDB" id="5982157at2759"/>
<feature type="transmembrane region" description="Helical" evidence="2">
    <location>
        <begin position="189"/>
        <end position="207"/>
    </location>
</feature>
<proteinExistence type="predicted"/>
<evidence type="ECO:0008006" key="5">
    <source>
        <dbReference type="Google" id="ProtNLM"/>
    </source>
</evidence>
<feature type="transmembrane region" description="Helical" evidence="2">
    <location>
        <begin position="147"/>
        <end position="169"/>
    </location>
</feature>